<reference evidence="1" key="1">
    <citation type="journal article" date="2014" name="Front. Microbiol.">
        <title>High frequency of phylogenetically diverse reductive dehalogenase-homologous genes in deep subseafloor sedimentary metagenomes.</title>
        <authorList>
            <person name="Kawai M."/>
            <person name="Futagami T."/>
            <person name="Toyoda A."/>
            <person name="Takaki Y."/>
            <person name="Nishi S."/>
            <person name="Hori S."/>
            <person name="Arai W."/>
            <person name="Tsubouchi T."/>
            <person name="Morono Y."/>
            <person name="Uchiyama I."/>
            <person name="Ito T."/>
            <person name="Fujiyama A."/>
            <person name="Inagaki F."/>
            <person name="Takami H."/>
        </authorList>
    </citation>
    <scope>NUCLEOTIDE SEQUENCE</scope>
    <source>
        <strain evidence="1">Expedition CK06-06</strain>
    </source>
</reference>
<evidence type="ECO:0000313" key="1">
    <source>
        <dbReference type="EMBL" id="GAH91473.1"/>
    </source>
</evidence>
<dbReference type="EMBL" id="BARU01047893">
    <property type="protein sequence ID" value="GAH91473.1"/>
    <property type="molecule type" value="Genomic_DNA"/>
</dbReference>
<sequence>MIERAFLKELIYNPFLLSDLRFDDISKILQNAKDFFEKENLLLEFNLKDKD</sequence>
<dbReference type="AlphaFoldDB" id="X1LBJ6"/>
<feature type="non-terminal residue" evidence="1">
    <location>
        <position position="51"/>
    </location>
</feature>
<name>X1LBJ6_9ZZZZ</name>
<accession>X1LBJ6</accession>
<gene>
    <name evidence="1" type="ORF">S03H2_71507</name>
</gene>
<protein>
    <submittedName>
        <fullName evidence="1">Uncharacterized protein</fullName>
    </submittedName>
</protein>
<comment type="caution">
    <text evidence="1">The sequence shown here is derived from an EMBL/GenBank/DDBJ whole genome shotgun (WGS) entry which is preliminary data.</text>
</comment>
<proteinExistence type="predicted"/>
<organism evidence="1">
    <name type="scientific">marine sediment metagenome</name>
    <dbReference type="NCBI Taxonomy" id="412755"/>
    <lineage>
        <taxon>unclassified sequences</taxon>
        <taxon>metagenomes</taxon>
        <taxon>ecological metagenomes</taxon>
    </lineage>
</organism>